<feature type="signal peptide" evidence="1">
    <location>
        <begin position="1"/>
        <end position="28"/>
    </location>
</feature>
<feature type="chain" id="PRO_5011586064" evidence="1">
    <location>
        <begin position="29"/>
        <end position="236"/>
    </location>
</feature>
<dbReference type="OrthoDB" id="7721587at2"/>
<evidence type="ECO:0000313" key="2">
    <source>
        <dbReference type="EMBL" id="SDH38864.1"/>
    </source>
</evidence>
<dbReference type="Pfam" id="PF05908">
    <property type="entry name" value="Gamma_PGA_hydro"/>
    <property type="match status" value="1"/>
</dbReference>
<dbReference type="RefSeq" id="WP_091272074.1">
    <property type="nucleotide sequence ID" value="NZ_FNDK01000005.1"/>
</dbReference>
<dbReference type="STRING" id="568899.SAMN05192534_10517"/>
<proteinExistence type="predicted"/>
<evidence type="ECO:0000313" key="3">
    <source>
        <dbReference type="Proteomes" id="UP000199163"/>
    </source>
</evidence>
<dbReference type="AlphaFoldDB" id="A0A1G8C0G9"/>
<gene>
    <name evidence="2" type="ORF">SAMN05192534_10517</name>
</gene>
<dbReference type="Proteomes" id="UP000199163">
    <property type="component" value="Unassembled WGS sequence"/>
</dbReference>
<keyword evidence="3" id="KW-1185">Reference proteome</keyword>
<reference evidence="2 3" key="1">
    <citation type="submission" date="2016-10" db="EMBL/GenBank/DDBJ databases">
        <authorList>
            <person name="de Groot N.N."/>
        </authorList>
    </citation>
    <scope>NUCLEOTIDE SEQUENCE [LARGE SCALE GENOMIC DNA]</scope>
    <source>
        <strain evidence="2 3">DSM 21632</strain>
    </source>
</reference>
<keyword evidence="1" id="KW-0732">Signal</keyword>
<organism evidence="2 3">
    <name type="scientific">Alteribacillus persepolensis</name>
    <dbReference type="NCBI Taxonomy" id="568899"/>
    <lineage>
        <taxon>Bacteria</taxon>
        <taxon>Bacillati</taxon>
        <taxon>Bacillota</taxon>
        <taxon>Bacilli</taxon>
        <taxon>Bacillales</taxon>
        <taxon>Bacillaceae</taxon>
        <taxon>Alteribacillus</taxon>
    </lineage>
</organism>
<dbReference type="EMBL" id="FNDK01000005">
    <property type="protein sequence ID" value="SDH38864.1"/>
    <property type="molecule type" value="Genomic_DNA"/>
</dbReference>
<dbReference type="Gene3D" id="3.40.630.100">
    <property type="entry name" value="Poly-gamma-glutamate hydrolase, zinc-binding motif"/>
    <property type="match status" value="1"/>
</dbReference>
<dbReference type="InterPro" id="IPR038128">
    <property type="entry name" value="Gamma_PGA_hydro_sf"/>
</dbReference>
<name>A0A1G8C0G9_9BACI</name>
<sequence>MNNIFKWLAPLFFSAAVFFIPVHSLSQASTDYYDSYEQLAKHEVLNEDYEINYEKRNSDISILAIHGGGIEPGTSEAVKNLANQINYSYYLFEGIKPSNNLILHINSKDFDEPIGREMAQNSVSALTIHGYAEEESIVYLGGRNRDYKEKIRHSLQKRGFHVEDAPDDIAGMSIKNIVNDNQLKKGVQIELTAGLRKSFFENHDWSRKNRENTTEIFDQFIDGLREATAEYEVSLK</sequence>
<evidence type="ECO:0000256" key="1">
    <source>
        <dbReference type="SAM" id="SignalP"/>
    </source>
</evidence>
<dbReference type="InterPro" id="IPR008585">
    <property type="entry name" value="Gamma_PGA_hydro"/>
</dbReference>
<accession>A0A1G8C0G9</accession>
<protein>
    <submittedName>
        <fullName evidence="2">Phage-related replication protein YjqB, UPF0714/DUF867 family</fullName>
    </submittedName>
</protein>